<gene>
    <name evidence="2" type="ORF">BMW23_1085</name>
</gene>
<evidence type="ECO:0000313" key="3">
    <source>
        <dbReference type="Proteomes" id="UP000240325"/>
    </source>
</evidence>
<dbReference type="Proteomes" id="UP000240325">
    <property type="component" value="Segment"/>
</dbReference>
<dbReference type="EMBL" id="MF782455">
    <property type="protein sequence ID" value="ATZ81129.1"/>
    <property type="molecule type" value="Genomic_DNA"/>
</dbReference>
<dbReference type="InterPro" id="IPR036770">
    <property type="entry name" value="Ankyrin_rpt-contain_sf"/>
</dbReference>
<feature type="compositionally biased region" description="Acidic residues" evidence="1">
    <location>
        <begin position="376"/>
        <end position="436"/>
    </location>
</feature>
<protein>
    <recommendedName>
        <fullName evidence="4">Ankyrin repeat domain-containing protein</fullName>
    </recommendedName>
</protein>
<dbReference type="PANTHER" id="PTHR48209:SF2">
    <property type="entry name" value="FI24008P1"/>
    <property type="match status" value="1"/>
</dbReference>
<dbReference type="SUPFAM" id="SSF48403">
    <property type="entry name" value="Ankyrin repeat"/>
    <property type="match status" value="1"/>
</dbReference>
<organism evidence="2">
    <name type="scientific">Bodo saltans virus</name>
    <dbReference type="NCBI Taxonomy" id="2024608"/>
    <lineage>
        <taxon>Viruses</taxon>
        <taxon>Varidnaviria</taxon>
        <taxon>Bamfordvirae</taxon>
        <taxon>Nucleocytoviricota</taxon>
        <taxon>Megaviricetes</taxon>
        <taxon>Imitervirales</taxon>
        <taxon>Mimiviridae</taxon>
        <taxon>Klosneuvirinae</taxon>
        <taxon>Theiavirus</taxon>
        <taxon>Theiavirus salishense</taxon>
    </lineage>
</organism>
<reference evidence="2" key="1">
    <citation type="journal article" date="2017" name="Elife">
        <title>The kinetoplastid-infecting Bodo saltans virus (BsV), a window into the most abundant giant viruses in the sea.</title>
        <authorList>
            <person name="Deeg C.M."/>
            <person name="Chow C.-E.T."/>
            <person name="Suttle C.A."/>
        </authorList>
    </citation>
    <scope>NUCLEOTIDE SEQUENCE</scope>
    <source>
        <strain evidence="2">NG1</strain>
    </source>
</reference>
<keyword evidence="3" id="KW-1185">Reference proteome</keyword>
<evidence type="ECO:0000256" key="1">
    <source>
        <dbReference type="SAM" id="MobiDB-lite"/>
    </source>
</evidence>
<proteinExistence type="predicted"/>
<evidence type="ECO:0008006" key="4">
    <source>
        <dbReference type="Google" id="ProtNLM"/>
    </source>
</evidence>
<dbReference type="PANTHER" id="PTHR48209">
    <property type="entry name" value="AGL056WP"/>
    <property type="match status" value="1"/>
</dbReference>
<sequence>MLKSTIDDTIYDNYYDTDCYDNIYYITSGGSRDESKIIHFLFDKKKYLNFNVEEKYEYTDYTIYLAFLCNKLKYIEYLFNNKIKLPQVVLLICILKYDMDMIKLCLNNGCVLDIYCLKTALLTNNCEIFNMCINNGLTPTNEDLKYIFNNNNCNYNTVRTEKKDFLKVKNSVNNNFFDILTRAIPVFFDYCDVFDIPVMIHYYKKIGYPYKYRNSNSIRKLPLKPLQELKLKSLQQLKLNFLQELKNHGFLYEGDLIKNCIKYDIKINLKTIKKEDYNKYIDKLCVVQYHKKSVATHIINTLKTFYKDKMFELTNQALTNILHKSYFPEYIINELINLDNIAKNIDKMTLILEYIMNRMTYFVDTFPYTNYGASDNNDDEDEDDDADEDEDDDEDEDEDDDEDEDEDEDDDKDEDEDDDKDEDEDDDADEDADADADANANANADDDDNDEDEDKYYIEIDSKQYDKLIYKILCKAENINITTLAKIKKYNCSIMHNPEIAETLLTKYKIQLDNDDLNAIIRSLKIIKYFEKNNIIEIKLK</sequence>
<feature type="region of interest" description="Disordered" evidence="1">
    <location>
        <begin position="372"/>
        <end position="452"/>
    </location>
</feature>
<name>A0A2H4UWJ9_9VIRU</name>
<accession>A0A2H4UWJ9</accession>
<evidence type="ECO:0000313" key="2">
    <source>
        <dbReference type="EMBL" id="ATZ81129.1"/>
    </source>
</evidence>